<dbReference type="InterPro" id="IPR036047">
    <property type="entry name" value="F-box-like_dom_sf"/>
</dbReference>
<feature type="domain" description="F-box" evidence="1">
    <location>
        <begin position="1"/>
        <end position="45"/>
    </location>
</feature>
<dbReference type="Proteomes" id="UP000242381">
    <property type="component" value="Unassembled WGS sequence"/>
</dbReference>
<protein>
    <recommendedName>
        <fullName evidence="1">F-box domain-containing protein</fullName>
    </recommendedName>
</protein>
<dbReference type="PANTHER" id="PTHR13318:SF95">
    <property type="entry name" value="F-BOX PROTEIN YLR352W"/>
    <property type="match status" value="1"/>
</dbReference>
<dbReference type="AlphaFoldDB" id="A0A0A1N9C3"/>
<dbReference type="InterPro" id="IPR032675">
    <property type="entry name" value="LRR_dom_sf"/>
</dbReference>
<dbReference type="Gene3D" id="1.20.1280.50">
    <property type="match status" value="1"/>
</dbReference>
<evidence type="ECO:0000259" key="1">
    <source>
        <dbReference type="PROSITE" id="PS50181"/>
    </source>
</evidence>
<gene>
    <name evidence="2" type="ORF">BCV71DRAFT_42874</name>
</gene>
<dbReference type="SUPFAM" id="SSF81383">
    <property type="entry name" value="F-box domain"/>
    <property type="match status" value="1"/>
</dbReference>
<evidence type="ECO:0000313" key="3">
    <source>
        <dbReference type="Proteomes" id="UP000242381"/>
    </source>
</evidence>
<dbReference type="OMA" id="DLSYCTW"/>
<proteinExistence type="predicted"/>
<dbReference type="VEuPathDB" id="FungiDB:BCV72DRAFT_311056"/>
<accession>A0A0A1N9C3</accession>
<name>A0A0A1N9C3_RHIZD</name>
<dbReference type="InterPro" id="IPR001810">
    <property type="entry name" value="F-box_dom"/>
</dbReference>
<dbReference type="PROSITE" id="PS50181">
    <property type="entry name" value="FBOX"/>
    <property type="match status" value="1"/>
</dbReference>
<dbReference type="EMBL" id="KV921449">
    <property type="protein sequence ID" value="ORE14888.1"/>
    <property type="molecule type" value="Genomic_DNA"/>
</dbReference>
<dbReference type="Gene3D" id="3.80.10.10">
    <property type="entry name" value="Ribonuclease Inhibitor"/>
    <property type="match status" value="2"/>
</dbReference>
<organism evidence="2 3">
    <name type="scientific">Rhizopus microsporus</name>
    <dbReference type="NCBI Taxonomy" id="58291"/>
    <lineage>
        <taxon>Eukaryota</taxon>
        <taxon>Fungi</taxon>
        <taxon>Fungi incertae sedis</taxon>
        <taxon>Mucoromycota</taxon>
        <taxon>Mucoromycotina</taxon>
        <taxon>Mucoromycetes</taxon>
        <taxon>Mucorales</taxon>
        <taxon>Mucorineae</taxon>
        <taxon>Rhizopodaceae</taxon>
        <taxon>Rhizopus</taxon>
    </lineage>
</organism>
<dbReference type="SUPFAM" id="SSF52047">
    <property type="entry name" value="RNI-like"/>
    <property type="match status" value="1"/>
</dbReference>
<dbReference type="GO" id="GO:0019005">
    <property type="term" value="C:SCF ubiquitin ligase complex"/>
    <property type="evidence" value="ECO:0007669"/>
    <property type="project" value="TreeGrafter"/>
</dbReference>
<evidence type="ECO:0000313" key="2">
    <source>
        <dbReference type="EMBL" id="ORE14888.1"/>
    </source>
</evidence>
<dbReference type="GO" id="GO:0031146">
    <property type="term" value="P:SCF-dependent proteasomal ubiquitin-dependent protein catabolic process"/>
    <property type="evidence" value="ECO:0007669"/>
    <property type="project" value="TreeGrafter"/>
</dbReference>
<reference evidence="2 3" key="1">
    <citation type="journal article" date="2016" name="Proc. Natl. Acad. Sci. U.S.A.">
        <title>Lipid metabolic changes in an early divergent fungus govern the establishment of a mutualistic symbiosis with endobacteria.</title>
        <authorList>
            <person name="Lastovetsky O.A."/>
            <person name="Gaspar M.L."/>
            <person name="Mondo S.J."/>
            <person name="LaButti K.M."/>
            <person name="Sandor L."/>
            <person name="Grigoriev I.V."/>
            <person name="Henry S.A."/>
            <person name="Pawlowska T.E."/>
        </authorList>
    </citation>
    <scope>NUCLEOTIDE SEQUENCE [LARGE SCALE GENOMIC DNA]</scope>
    <source>
        <strain evidence="2 3">ATCC 11559</strain>
    </source>
</reference>
<dbReference type="PANTHER" id="PTHR13318">
    <property type="entry name" value="PARTNER OF PAIRED, ISOFORM B-RELATED"/>
    <property type="match status" value="1"/>
</dbReference>
<dbReference type="Pfam" id="PF12937">
    <property type="entry name" value="F-box-like"/>
    <property type="match status" value="1"/>
</dbReference>
<sequence>MERLPFEVNENILSRLDKKDLCSFALVNSYWRFVSYQVLYKYPKVLTKEQLYKFSTITAYAQSFVRVLDLTPVHQYITDRLFQESLQHLDHLRQIHLDQCTHLSPFVIHSLIQKNLMTIDSLSLADCKLSKDILTLIGKACQYRLTSLDLSNTMIQPCLSIDSSHHLEDMLRLSSSRLLHLDLSYCTWVDSLTVKNIARGLPKLQRIILQWCSQIREDAILDMVQQLINLTTIDVRNIETFGTTEQIEHLMSKGSSLKKVMFTYKRSCVVRCPSYE</sequence>